<dbReference type="InterPro" id="IPR050636">
    <property type="entry name" value="C2H2-ZF_domain-containing"/>
</dbReference>
<evidence type="ECO:0000256" key="7">
    <source>
        <dbReference type="ARBA" id="ARBA00023163"/>
    </source>
</evidence>
<evidence type="ECO:0000256" key="1">
    <source>
        <dbReference type="ARBA" id="ARBA00004123"/>
    </source>
</evidence>
<evidence type="ECO:0000256" key="6">
    <source>
        <dbReference type="ARBA" id="ARBA00023015"/>
    </source>
</evidence>
<dbReference type="AlphaFoldDB" id="A0A9J6CIF6"/>
<dbReference type="InterPro" id="IPR013087">
    <property type="entry name" value="Znf_C2H2_type"/>
</dbReference>
<dbReference type="PROSITE" id="PS00028">
    <property type="entry name" value="ZINC_FINGER_C2H2_1"/>
    <property type="match status" value="14"/>
</dbReference>
<feature type="domain" description="C2H2-type" evidence="10">
    <location>
        <begin position="728"/>
        <end position="753"/>
    </location>
</feature>
<dbReference type="InterPro" id="IPR036236">
    <property type="entry name" value="Znf_C2H2_sf"/>
</dbReference>
<dbReference type="Gene3D" id="3.30.160.60">
    <property type="entry name" value="Classic Zinc Finger"/>
    <property type="match status" value="9"/>
</dbReference>
<feature type="domain" description="C2H2-type" evidence="10">
    <location>
        <begin position="634"/>
        <end position="663"/>
    </location>
</feature>
<accession>A0A9J6CIF6</accession>
<dbReference type="PANTHER" id="PTHR47772:SF13">
    <property type="entry name" value="GASTRULA ZINC FINGER PROTEIN XLCGF49.1-LIKE-RELATED"/>
    <property type="match status" value="1"/>
</dbReference>
<keyword evidence="2" id="KW-0479">Metal-binding</keyword>
<evidence type="ECO:0000259" key="10">
    <source>
        <dbReference type="PROSITE" id="PS50157"/>
    </source>
</evidence>
<feature type="domain" description="C2H2-type" evidence="10">
    <location>
        <begin position="364"/>
        <end position="392"/>
    </location>
</feature>
<feature type="domain" description="C2H2-type" evidence="10">
    <location>
        <begin position="606"/>
        <end position="633"/>
    </location>
</feature>
<keyword evidence="4 9" id="KW-0863">Zinc-finger</keyword>
<dbReference type="EMBL" id="JADBJN010000001">
    <property type="protein sequence ID" value="KAG5681647.1"/>
    <property type="molecule type" value="Genomic_DNA"/>
</dbReference>
<evidence type="ECO:0000313" key="11">
    <source>
        <dbReference type="EMBL" id="KAG5681647.1"/>
    </source>
</evidence>
<dbReference type="FunFam" id="3.30.160.60:FF:000072">
    <property type="entry name" value="zinc finger protein 143 isoform X1"/>
    <property type="match status" value="1"/>
</dbReference>
<keyword evidence="7" id="KW-0804">Transcription</keyword>
<dbReference type="PROSITE" id="PS50157">
    <property type="entry name" value="ZINC_FINGER_C2H2_2"/>
    <property type="match status" value="10"/>
</dbReference>
<dbReference type="SMART" id="SM00355">
    <property type="entry name" value="ZnF_C2H2"/>
    <property type="match status" value="19"/>
</dbReference>
<comment type="subcellular location">
    <subcellularLocation>
        <location evidence="1">Nucleus</location>
    </subcellularLocation>
</comment>
<keyword evidence="8" id="KW-0539">Nucleus</keyword>
<dbReference type="GO" id="GO:0008270">
    <property type="term" value="F:zinc ion binding"/>
    <property type="evidence" value="ECO:0007669"/>
    <property type="project" value="UniProtKB-KW"/>
</dbReference>
<feature type="domain" description="C2H2-type" evidence="10">
    <location>
        <begin position="394"/>
        <end position="417"/>
    </location>
</feature>
<feature type="domain" description="C2H2-type" evidence="10">
    <location>
        <begin position="667"/>
        <end position="696"/>
    </location>
</feature>
<evidence type="ECO:0000256" key="2">
    <source>
        <dbReference type="ARBA" id="ARBA00022723"/>
    </source>
</evidence>
<evidence type="ECO:0000256" key="4">
    <source>
        <dbReference type="ARBA" id="ARBA00022771"/>
    </source>
</evidence>
<sequence length="753" mass="89181">MLVSDMIEEVVPELPKISKFDELSKSVCAKCMDIVKNALKLKRYSIENDTAQRSMLIDRKPIIENIKLEPQEEEVAVIESIAINCNAFWSEEEDERYDYDDEDDEYSSSNNKYSLKPLSVNIRKLSSNDYISRQEVTLKCDVCAQKGINKEFKARFKIEEHMLSQHLGKNTTKRKVYDCDKCLTSFLVYNDLKLHALYVHGKVNVKTSKPWKCSQCDRIFHSRKAMREHRKSEHALSTHRSKKIKKELKYDYSNETFLCHVCNKTFARRDSMLSHIRKTHEIFAGNMRCDMCFNKDGTIKIFRIKAMLEKHMMTEHLGIEQLKDTGYLQCDECKTTYTLFQDLQSHAFYVHNRVISEKPEQPRKRCPFCGETFATKHQLSVHYDDIHPDERKRFSCDQCSETFMREHKLETHKNRVHGDNIRKCSICDLNFPNKQDFILHKYMHCDYLAENRDPVKFECVLCSFNTYDQEELYSHLPYHIREFDQTEKVIVCINCTKIIDCYETLHSHTGDHNENVTHVCLKCNKKFVMGTKFLKHLMKHDDDLLFKCKFENCRFKTSEKYLLDAHTKHKHENIVFHLCQICGQSFSTRGSLKSHISSLHEDNKTFKCNLCPMTFRVASHLRNHQAVHSNEYTFKCDHPGCIKIFKAKRNLLRHKTFHDPSKLNYKHHCTYENCTKKFLKRDALNRHMLSHTKVKPYECNWEGCDRAFSQSNDLHKHLRQHYGHDRIHACKLCNESFRLKAELRLHEAIHYVN</sequence>
<evidence type="ECO:0000256" key="3">
    <source>
        <dbReference type="ARBA" id="ARBA00022737"/>
    </source>
</evidence>
<reference evidence="11" key="1">
    <citation type="submission" date="2021-03" db="EMBL/GenBank/DDBJ databases">
        <title>Chromosome level genome of the anhydrobiotic midge Polypedilum vanderplanki.</title>
        <authorList>
            <person name="Yoshida Y."/>
            <person name="Kikawada T."/>
            <person name="Gusev O."/>
        </authorList>
    </citation>
    <scope>NUCLEOTIDE SEQUENCE</scope>
    <source>
        <strain evidence="11">NIAS01</strain>
        <tissue evidence="11">Whole body or cell culture</tissue>
    </source>
</reference>
<organism evidence="11 12">
    <name type="scientific">Polypedilum vanderplanki</name>
    <name type="common">Sleeping chironomid midge</name>
    <dbReference type="NCBI Taxonomy" id="319348"/>
    <lineage>
        <taxon>Eukaryota</taxon>
        <taxon>Metazoa</taxon>
        <taxon>Ecdysozoa</taxon>
        <taxon>Arthropoda</taxon>
        <taxon>Hexapoda</taxon>
        <taxon>Insecta</taxon>
        <taxon>Pterygota</taxon>
        <taxon>Neoptera</taxon>
        <taxon>Endopterygota</taxon>
        <taxon>Diptera</taxon>
        <taxon>Nematocera</taxon>
        <taxon>Chironomoidea</taxon>
        <taxon>Chironomidae</taxon>
        <taxon>Chironominae</taxon>
        <taxon>Polypedilum</taxon>
        <taxon>Polypedilum</taxon>
    </lineage>
</organism>
<keyword evidence="6" id="KW-0805">Transcription regulation</keyword>
<dbReference type="Pfam" id="PF00096">
    <property type="entry name" value="zf-C2H2"/>
    <property type="match status" value="5"/>
</dbReference>
<name>A0A9J6CIF6_POLVA</name>
<dbReference type="PANTHER" id="PTHR47772">
    <property type="entry name" value="ZINC FINGER PROTEIN 200"/>
    <property type="match status" value="1"/>
</dbReference>
<keyword evidence="3" id="KW-0677">Repeat</keyword>
<dbReference type="GO" id="GO:0005634">
    <property type="term" value="C:nucleus"/>
    <property type="evidence" value="ECO:0007669"/>
    <property type="project" value="UniProtKB-SubCell"/>
</dbReference>
<evidence type="ECO:0000256" key="8">
    <source>
        <dbReference type="ARBA" id="ARBA00023242"/>
    </source>
</evidence>
<keyword evidence="12" id="KW-1185">Reference proteome</keyword>
<dbReference type="Proteomes" id="UP001107558">
    <property type="component" value="Chromosome 1"/>
</dbReference>
<feature type="domain" description="C2H2-type" evidence="10">
    <location>
        <begin position="697"/>
        <end position="726"/>
    </location>
</feature>
<evidence type="ECO:0000313" key="12">
    <source>
        <dbReference type="Proteomes" id="UP001107558"/>
    </source>
</evidence>
<comment type="caution">
    <text evidence="11">The sequence shown here is derived from an EMBL/GenBank/DDBJ whole genome shotgun (WGS) entry which is preliminary data.</text>
</comment>
<dbReference type="SUPFAM" id="SSF57667">
    <property type="entry name" value="beta-beta-alpha zinc fingers"/>
    <property type="match status" value="7"/>
</dbReference>
<proteinExistence type="predicted"/>
<feature type="domain" description="C2H2-type" evidence="10">
    <location>
        <begin position="577"/>
        <end position="605"/>
    </location>
</feature>
<feature type="domain" description="C2H2-type" evidence="10">
    <location>
        <begin position="257"/>
        <end position="280"/>
    </location>
</feature>
<dbReference type="OrthoDB" id="6077919at2759"/>
<protein>
    <recommendedName>
        <fullName evidence="10">C2H2-type domain-containing protein</fullName>
    </recommendedName>
</protein>
<evidence type="ECO:0000256" key="9">
    <source>
        <dbReference type="PROSITE-ProRule" id="PRU00042"/>
    </source>
</evidence>
<feature type="domain" description="C2H2-type" evidence="10">
    <location>
        <begin position="211"/>
        <end position="244"/>
    </location>
</feature>
<evidence type="ECO:0000256" key="5">
    <source>
        <dbReference type="ARBA" id="ARBA00022833"/>
    </source>
</evidence>
<keyword evidence="5" id="KW-0862">Zinc</keyword>
<gene>
    <name evidence="11" type="ORF">PVAND_011062</name>
</gene>